<dbReference type="InterPro" id="IPR000523">
    <property type="entry name" value="Mg_chelatse_chII-like_cat_dom"/>
</dbReference>
<dbReference type="Pfam" id="PF13541">
    <property type="entry name" value="ChlI"/>
    <property type="match status" value="1"/>
</dbReference>
<accession>A0AAJ2NQ03</accession>
<dbReference type="Gene3D" id="3.30.230.10">
    <property type="match status" value="1"/>
</dbReference>
<reference evidence="3" key="1">
    <citation type="submission" date="2023-10" db="EMBL/GenBank/DDBJ databases">
        <title>Screening of Alkalihalophilus pseudofirmusBZ-TG-HK211 and Its Alleviation of Salt Stress on Rapeseed Growth.</title>
        <authorList>
            <person name="Zhao B."/>
            <person name="Guo T."/>
        </authorList>
    </citation>
    <scope>NUCLEOTIDE SEQUENCE</scope>
    <source>
        <strain evidence="3">BZ-TG-HK211</strain>
    </source>
</reference>
<dbReference type="RefSeq" id="WP_323467146.1">
    <property type="nucleotide sequence ID" value="NZ_CP144224.1"/>
</dbReference>
<comment type="caution">
    <text evidence="3">The sequence shown here is derived from an EMBL/GenBank/DDBJ whole genome shotgun (WGS) entry which is preliminary data.</text>
</comment>
<protein>
    <submittedName>
        <fullName evidence="3">YifB family Mg chelatase-like AAA ATPase</fullName>
    </submittedName>
</protein>
<dbReference type="Gene3D" id="3.40.50.300">
    <property type="entry name" value="P-loop containing nucleotide triphosphate hydrolases"/>
    <property type="match status" value="1"/>
</dbReference>
<evidence type="ECO:0000259" key="2">
    <source>
        <dbReference type="Pfam" id="PF13335"/>
    </source>
</evidence>
<dbReference type="Pfam" id="PF01078">
    <property type="entry name" value="Mg_chelatase"/>
    <property type="match status" value="1"/>
</dbReference>
<dbReference type="SUPFAM" id="SSF54211">
    <property type="entry name" value="Ribosomal protein S5 domain 2-like"/>
    <property type="match status" value="1"/>
</dbReference>
<dbReference type="Proteomes" id="UP001285636">
    <property type="component" value="Unassembled WGS sequence"/>
</dbReference>
<dbReference type="AlphaFoldDB" id="A0AAJ2NQ03"/>
<dbReference type="GO" id="GO:0005524">
    <property type="term" value="F:ATP binding"/>
    <property type="evidence" value="ECO:0007669"/>
    <property type="project" value="InterPro"/>
</dbReference>
<dbReference type="Pfam" id="PF13335">
    <property type="entry name" value="Mg_chelatase_C"/>
    <property type="match status" value="1"/>
</dbReference>
<dbReference type="InterPro" id="IPR027417">
    <property type="entry name" value="P-loop_NTPase"/>
</dbReference>
<name>A0AAJ2NQ03_ALKPS</name>
<dbReference type="EMBL" id="JAWJAY010000003">
    <property type="protein sequence ID" value="MDV2886363.1"/>
    <property type="molecule type" value="Genomic_DNA"/>
</dbReference>
<gene>
    <name evidence="3" type="ORF">RYX45_14330</name>
</gene>
<evidence type="ECO:0000313" key="4">
    <source>
        <dbReference type="Proteomes" id="UP001285636"/>
    </source>
</evidence>
<dbReference type="InterPro" id="IPR014721">
    <property type="entry name" value="Ribsml_uS5_D2-typ_fold_subgr"/>
</dbReference>
<feature type="domain" description="Magnesium chelatase ChlI-like catalytic" evidence="1">
    <location>
        <begin position="195"/>
        <end position="392"/>
    </location>
</feature>
<dbReference type="InterPro" id="IPR045006">
    <property type="entry name" value="CHLI-like"/>
</dbReference>
<dbReference type="PANTHER" id="PTHR32039:SF7">
    <property type="entry name" value="COMPETENCE PROTEIN COMM"/>
    <property type="match status" value="1"/>
</dbReference>
<dbReference type="NCBIfam" id="TIGR00368">
    <property type="entry name" value="YifB family Mg chelatase-like AAA ATPase"/>
    <property type="match status" value="1"/>
</dbReference>
<dbReference type="InterPro" id="IPR025158">
    <property type="entry name" value="Mg_chelat-rel_C"/>
</dbReference>
<dbReference type="SUPFAM" id="SSF52540">
    <property type="entry name" value="P-loop containing nucleoside triphosphate hydrolases"/>
    <property type="match status" value="1"/>
</dbReference>
<feature type="domain" description="Mg chelatase-related protein C-terminal" evidence="2">
    <location>
        <begin position="405"/>
        <end position="497"/>
    </location>
</feature>
<sequence>MTAIVSSIGLKGLSGYVVQVEVHISSGTESMVIVGLPYASVKESKERVLSALHSFDCDVTDEKIVVNLSPAEQKKNGPLFDLAMAVAVLKEKGQVKGVVDEGTAFIGALSLDGSVRTVNGLLPALISAKSLGFKRVFLPVDPLIPYEAFSDSIELVVVRHLQDVLNHLEGKPSLTPIPVEMVTSTAVVREVERLDFRHIIGHERAKRALVIAASGEHNVLMSGPPGCGKSILAEVFSSILPTLTKDKQLEVMSLYQLAGESVSLPLSAPYRTPHHSASSVALIGGGSNPKPGEVSLAHGGVLFLDEMAEFQKKTLDMLRQPMESGRVTISRVHSTVTYPAAFQLIGAMNPCPCGYLGSNVKYCSCTDKQVQSYRARVSGPVLDRVDILLHLVPVNLDREEEGALSSEELRVQVEGARARQYERYGTEVSNAKVPFDVLSEYSPLTTSQRQMVAQVSSKQQWSNRVQIKIIRLARTISDLRESEVITDEALWEAMSLRRLNQSSSQLSAREL</sequence>
<dbReference type="InterPro" id="IPR020568">
    <property type="entry name" value="Ribosomal_Su5_D2-typ_SF"/>
</dbReference>
<proteinExistence type="predicted"/>
<evidence type="ECO:0000313" key="3">
    <source>
        <dbReference type="EMBL" id="MDV2886363.1"/>
    </source>
</evidence>
<organism evidence="3 4">
    <name type="scientific">Alkalihalophilus pseudofirmus</name>
    <name type="common">Bacillus pseudofirmus</name>
    <dbReference type="NCBI Taxonomy" id="79885"/>
    <lineage>
        <taxon>Bacteria</taxon>
        <taxon>Bacillati</taxon>
        <taxon>Bacillota</taxon>
        <taxon>Bacilli</taxon>
        <taxon>Bacillales</taxon>
        <taxon>Bacillaceae</taxon>
        <taxon>Alkalihalophilus</taxon>
    </lineage>
</organism>
<evidence type="ECO:0000259" key="1">
    <source>
        <dbReference type="Pfam" id="PF01078"/>
    </source>
</evidence>
<dbReference type="InterPro" id="IPR004482">
    <property type="entry name" value="Mg_chelat-rel"/>
</dbReference>
<dbReference type="PANTHER" id="PTHR32039">
    <property type="entry name" value="MAGNESIUM-CHELATASE SUBUNIT CHLI"/>
    <property type="match status" value="1"/>
</dbReference>